<dbReference type="Pfam" id="PF19165">
    <property type="entry name" value="DUF5847"/>
    <property type="match status" value="2"/>
</dbReference>
<reference evidence="1" key="1">
    <citation type="journal article" date="2020" name="Nature">
        <title>Giant virus diversity and host interactions through global metagenomics.</title>
        <authorList>
            <person name="Schulz F."/>
            <person name="Roux S."/>
            <person name="Paez-Espino D."/>
            <person name="Jungbluth S."/>
            <person name="Walsh D.A."/>
            <person name="Denef V.J."/>
            <person name="McMahon K.D."/>
            <person name="Konstantinidis K.T."/>
            <person name="Eloe-Fadrosh E.A."/>
            <person name="Kyrpides N.C."/>
            <person name="Woyke T."/>
        </authorList>
    </citation>
    <scope>NUCLEOTIDE SEQUENCE</scope>
    <source>
        <strain evidence="1">GVMAG-M-3300023179-2</strain>
    </source>
</reference>
<dbReference type="AlphaFoldDB" id="A0A6C0EDG8"/>
<accession>A0A6C0EDG8</accession>
<name>A0A6C0EDG8_9ZZZZ</name>
<dbReference type="InterPro" id="IPR043885">
    <property type="entry name" value="DUF5847"/>
</dbReference>
<organism evidence="1">
    <name type="scientific">viral metagenome</name>
    <dbReference type="NCBI Taxonomy" id="1070528"/>
    <lineage>
        <taxon>unclassified sequences</taxon>
        <taxon>metagenomes</taxon>
        <taxon>organismal metagenomes</taxon>
    </lineage>
</organism>
<sequence>MTAITKKYLINGPNNVVRLTNGNKILYIFGDYHFDVQYQDECFYNDKYDSMDIDKFLLAFIRTNTIKNFDIFIEMYETSFNISEEKNYKDKYIWNFHKMVQSKIKNKYKNFRFHFTDIRDSLILNYIITDYAKLNIFNKYYSGRKYILLYTELKEILILYMKLLNKNNFIKKILNNYKNSDIKKKINIFYRTIILKNYKNLINTINKFIKFIKLKFNDSSKVINYYDLSYEDFKNFDKIDKKIAIFSNEINNLCSLLSLCITDLYFIRRFLDKNYITNGILYTGSAHLANISTLLIKLFNFKITNINYKPNDIDINKHIKKLSFNKITYIDYLCDLLTNRLPNKQVYQCTNLFNFPDNFS</sequence>
<dbReference type="EMBL" id="MN739805">
    <property type="protein sequence ID" value="QHT26948.1"/>
    <property type="molecule type" value="Genomic_DNA"/>
</dbReference>
<evidence type="ECO:0000313" key="1">
    <source>
        <dbReference type="EMBL" id="QHT26948.1"/>
    </source>
</evidence>
<proteinExistence type="predicted"/>
<protein>
    <submittedName>
        <fullName evidence="1">Uncharacterized protein</fullName>
    </submittedName>
</protein>